<reference evidence="2 3" key="1">
    <citation type="submission" date="2022-11" db="UniProtKB">
        <authorList>
            <consortium name="WormBaseParasite"/>
        </authorList>
    </citation>
    <scope>IDENTIFICATION</scope>
</reference>
<keyword evidence="1" id="KW-1185">Reference proteome</keyword>
<sequence>AMQDMPMSDTDNMWLNHARLMMLSKRFHATQGMRYMDPAAVKNILGMYDKRTPE</sequence>
<organism evidence="1 3">
    <name type="scientific">Plectus sambesii</name>
    <dbReference type="NCBI Taxonomy" id="2011161"/>
    <lineage>
        <taxon>Eukaryota</taxon>
        <taxon>Metazoa</taxon>
        <taxon>Ecdysozoa</taxon>
        <taxon>Nematoda</taxon>
        <taxon>Chromadorea</taxon>
        <taxon>Plectida</taxon>
        <taxon>Plectina</taxon>
        <taxon>Plectoidea</taxon>
        <taxon>Plectidae</taxon>
        <taxon>Plectus</taxon>
    </lineage>
</organism>
<dbReference type="Proteomes" id="UP000887566">
    <property type="component" value="Unplaced"/>
</dbReference>
<proteinExistence type="predicted"/>
<dbReference type="WBParaSite" id="PSAMB.scaffold7742size7186.g30477.t1">
    <property type="protein sequence ID" value="PSAMB.scaffold7742size7186.g30477.t1"/>
    <property type="gene ID" value="PSAMB.scaffold7742size7186.g30477"/>
</dbReference>
<evidence type="ECO:0000313" key="1">
    <source>
        <dbReference type="Proteomes" id="UP000887566"/>
    </source>
</evidence>
<protein>
    <submittedName>
        <fullName evidence="2 3">Uncharacterized protein</fullName>
    </submittedName>
</protein>
<evidence type="ECO:0000313" key="2">
    <source>
        <dbReference type="WBParaSite" id="PSAMB.scaffold1191size34692.g11515.t1"/>
    </source>
</evidence>
<dbReference type="AlphaFoldDB" id="A0A914XEZ3"/>
<accession>A0A914XEZ3</accession>
<evidence type="ECO:0000313" key="3">
    <source>
        <dbReference type="WBParaSite" id="PSAMB.scaffold7742size7186.g30477.t1"/>
    </source>
</evidence>
<dbReference type="WBParaSite" id="PSAMB.scaffold1191size34692.g11515.t1">
    <property type="protein sequence ID" value="PSAMB.scaffold1191size34692.g11515.t1"/>
    <property type="gene ID" value="PSAMB.scaffold1191size34692.g11515"/>
</dbReference>
<name>A0A914XEZ3_9BILA</name>